<comment type="subcellular location">
    <subcellularLocation>
        <location evidence="6">Cell membrane</location>
        <topology evidence="6">Multi-pass membrane protein</topology>
    </subcellularLocation>
    <subcellularLocation>
        <location evidence="1">Membrane</location>
        <topology evidence="1">Multi-pass membrane protein</topology>
    </subcellularLocation>
</comment>
<name>A0A938BKT2_9BACT</name>
<reference evidence="8 9" key="1">
    <citation type="submission" date="2019-03" db="EMBL/GenBank/DDBJ databases">
        <title>Lake Tanganyika Metagenome-Assembled Genomes (MAGs).</title>
        <authorList>
            <person name="Tran P."/>
        </authorList>
    </citation>
    <scope>NUCLEOTIDE SEQUENCE [LARGE SCALE GENOMIC DNA]</scope>
    <source>
        <strain evidence="8">K_DeepCast_65m_m2_236</strain>
    </source>
</reference>
<evidence type="ECO:0000256" key="5">
    <source>
        <dbReference type="ARBA" id="ARBA00023136"/>
    </source>
</evidence>
<evidence type="ECO:0000256" key="6">
    <source>
        <dbReference type="RuleBase" id="RU003943"/>
    </source>
</evidence>
<feature type="non-terminal residue" evidence="8">
    <location>
        <position position="1"/>
    </location>
</feature>
<comment type="caution">
    <text evidence="8">The sequence shown here is derived from an EMBL/GenBank/DDBJ whole genome shotgun (WGS) entry which is preliminary data.</text>
</comment>
<evidence type="ECO:0000313" key="8">
    <source>
        <dbReference type="EMBL" id="MBM3274551.1"/>
    </source>
</evidence>
<dbReference type="GO" id="GO:0010043">
    <property type="term" value="P:response to zinc ion"/>
    <property type="evidence" value="ECO:0007669"/>
    <property type="project" value="TreeGrafter"/>
</dbReference>
<evidence type="ECO:0000313" key="9">
    <source>
        <dbReference type="Proteomes" id="UP000703893"/>
    </source>
</evidence>
<evidence type="ECO:0000256" key="4">
    <source>
        <dbReference type="ARBA" id="ARBA00022989"/>
    </source>
</evidence>
<dbReference type="PANTHER" id="PTHR30477">
    <property type="entry name" value="ABC-TRANSPORTER METAL-BINDING PROTEIN"/>
    <property type="match status" value="1"/>
</dbReference>
<protein>
    <submittedName>
        <fullName evidence="8">Metal ABC transporter permease</fullName>
    </submittedName>
</protein>
<keyword evidence="6" id="KW-0813">Transport</keyword>
<evidence type="ECO:0000256" key="2">
    <source>
        <dbReference type="ARBA" id="ARBA00008034"/>
    </source>
</evidence>
<evidence type="ECO:0000256" key="1">
    <source>
        <dbReference type="ARBA" id="ARBA00004141"/>
    </source>
</evidence>
<sequence>FGSGVMVSHDDLAWVSLVGALTLALQIWWRRGFLFASLDPEGAAVRGLPVRLLDGLLMLQIAAMVSLGTRALGVLPVFAFSILPALAAGMLVGSPKAALALATVLGAASGALGYSFAFFAEFPVGPSQTLMAALPALFAYLTAAISTKLKK</sequence>
<dbReference type="Proteomes" id="UP000703893">
    <property type="component" value="Unassembled WGS sequence"/>
</dbReference>
<evidence type="ECO:0000256" key="7">
    <source>
        <dbReference type="SAM" id="Phobius"/>
    </source>
</evidence>
<dbReference type="EMBL" id="VGJX01000247">
    <property type="protein sequence ID" value="MBM3274551.1"/>
    <property type="molecule type" value="Genomic_DNA"/>
</dbReference>
<gene>
    <name evidence="8" type="ORF">FJZ00_05335</name>
</gene>
<proteinExistence type="inferred from homology"/>
<dbReference type="InterPro" id="IPR037294">
    <property type="entry name" value="ABC_BtuC-like"/>
</dbReference>
<feature type="transmembrane region" description="Helical" evidence="7">
    <location>
        <begin position="12"/>
        <end position="29"/>
    </location>
</feature>
<feature type="transmembrane region" description="Helical" evidence="7">
    <location>
        <begin position="126"/>
        <end position="145"/>
    </location>
</feature>
<dbReference type="Pfam" id="PF00950">
    <property type="entry name" value="ABC-3"/>
    <property type="match status" value="1"/>
</dbReference>
<keyword evidence="4 7" id="KW-1133">Transmembrane helix</keyword>
<dbReference type="SUPFAM" id="SSF81345">
    <property type="entry name" value="ABC transporter involved in vitamin B12 uptake, BtuC"/>
    <property type="match status" value="1"/>
</dbReference>
<feature type="transmembrane region" description="Helical" evidence="7">
    <location>
        <begin position="73"/>
        <end position="92"/>
    </location>
</feature>
<organism evidence="8 9">
    <name type="scientific">Candidatus Tanganyikabacteria bacterium</name>
    <dbReference type="NCBI Taxonomy" id="2961651"/>
    <lineage>
        <taxon>Bacteria</taxon>
        <taxon>Bacillati</taxon>
        <taxon>Candidatus Sericytochromatia</taxon>
        <taxon>Candidatus Tanganyikabacteria</taxon>
    </lineage>
</organism>
<dbReference type="InterPro" id="IPR001626">
    <property type="entry name" value="ABC_TroCD"/>
</dbReference>
<dbReference type="Gene3D" id="1.10.3470.10">
    <property type="entry name" value="ABC transporter involved in vitamin B12 uptake, BtuC"/>
    <property type="match status" value="1"/>
</dbReference>
<dbReference type="GO" id="GO:0043190">
    <property type="term" value="C:ATP-binding cassette (ABC) transporter complex"/>
    <property type="evidence" value="ECO:0007669"/>
    <property type="project" value="InterPro"/>
</dbReference>
<keyword evidence="3 6" id="KW-0812">Transmembrane</keyword>
<comment type="similarity">
    <text evidence="2 6">Belongs to the ABC-3 integral membrane protein family.</text>
</comment>
<dbReference type="PANTHER" id="PTHR30477:SF0">
    <property type="entry name" value="METAL TRANSPORT SYSTEM MEMBRANE PROTEIN TM_0125-RELATED"/>
    <property type="match status" value="1"/>
</dbReference>
<accession>A0A938BKT2</accession>
<evidence type="ECO:0000256" key="3">
    <source>
        <dbReference type="ARBA" id="ARBA00022692"/>
    </source>
</evidence>
<dbReference type="GO" id="GO:0055085">
    <property type="term" value="P:transmembrane transport"/>
    <property type="evidence" value="ECO:0007669"/>
    <property type="project" value="InterPro"/>
</dbReference>
<feature type="transmembrane region" description="Helical" evidence="7">
    <location>
        <begin position="99"/>
        <end position="120"/>
    </location>
</feature>
<dbReference type="AlphaFoldDB" id="A0A938BKT2"/>
<keyword evidence="5 7" id="KW-0472">Membrane</keyword>